<dbReference type="AlphaFoldDB" id="A0A6M7UM41"/>
<reference evidence="2 3" key="1">
    <citation type="submission" date="2018-10" db="EMBL/GenBank/DDBJ databases">
        <authorList>
            <person name="Perry B.J."/>
            <person name="Sullivan J.T."/>
            <person name="Murphy R.J.T."/>
            <person name="Ramsay J.P."/>
            <person name="Ronson C.W."/>
        </authorList>
    </citation>
    <scope>NUCLEOTIDE SEQUENCE [LARGE SCALE GENOMIC DNA]</scope>
    <source>
        <strain evidence="2 3">NZP2014</strain>
    </source>
</reference>
<sequence length="98" mass="11257">MRWYIKMFALLLMGALVARFTLFSDAEEFRSFSIMLRRRGTPIIGIWMMVTIVSILPISAMEKTKQEKAMILLKWTNYVLAALFLGGLFAAFRFGLLA</sequence>
<dbReference type="Proteomes" id="UP000503339">
    <property type="component" value="Chromosome"/>
</dbReference>
<evidence type="ECO:0000256" key="1">
    <source>
        <dbReference type="SAM" id="Phobius"/>
    </source>
</evidence>
<gene>
    <name evidence="2" type="ORF">EB233_22070</name>
</gene>
<name>A0A6M7UM41_9HYPH</name>
<keyword evidence="1" id="KW-1133">Transmembrane helix</keyword>
<accession>A0A6M7UM41</accession>
<keyword evidence="3" id="KW-1185">Reference proteome</keyword>
<organism evidence="2 3">
    <name type="scientific">Mesorhizobium erdmanii</name>
    <dbReference type="NCBI Taxonomy" id="1777866"/>
    <lineage>
        <taxon>Bacteria</taxon>
        <taxon>Pseudomonadati</taxon>
        <taxon>Pseudomonadota</taxon>
        <taxon>Alphaproteobacteria</taxon>
        <taxon>Hyphomicrobiales</taxon>
        <taxon>Phyllobacteriaceae</taxon>
        <taxon>Mesorhizobium</taxon>
    </lineage>
</organism>
<evidence type="ECO:0000313" key="2">
    <source>
        <dbReference type="EMBL" id="QKC77846.1"/>
    </source>
</evidence>
<keyword evidence="1" id="KW-0472">Membrane</keyword>
<evidence type="ECO:0000313" key="3">
    <source>
        <dbReference type="Proteomes" id="UP000503339"/>
    </source>
</evidence>
<protein>
    <submittedName>
        <fullName evidence="2">Uncharacterized protein</fullName>
    </submittedName>
</protein>
<feature type="transmembrane region" description="Helical" evidence="1">
    <location>
        <begin position="72"/>
        <end position="92"/>
    </location>
</feature>
<proteinExistence type="predicted"/>
<keyword evidence="1" id="KW-0812">Transmembrane</keyword>
<feature type="transmembrane region" description="Helical" evidence="1">
    <location>
        <begin position="42"/>
        <end position="60"/>
    </location>
</feature>
<dbReference type="EMBL" id="CP033361">
    <property type="protein sequence ID" value="QKC77846.1"/>
    <property type="molecule type" value="Genomic_DNA"/>
</dbReference>
<dbReference type="KEGG" id="merd:EB233_22070"/>